<dbReference type="AlphaFoldDB" id="W1QD96"/>
<keyword evidence="6" id="KW-0106">Calcium</keyword>
<evidence type="ECO:0000256" key="6">
    <source>
        <dbReference type="PIRSR" id="PIRSR601382-2"/>
    </source>
</evidence>
<keyword evidence="6" id="KW-0479">Metal-binding</keyword>
<dbReference type="GO" id="GO:1900103">
    <property type="term" value="P:positive regulation of endoplasmic reticulum unfolded protein response"/>
    <property type="evidence" value="ECO:0007669"/>
    <property type="project" value="EnsemblFungi"/>
</dbReference>
<keyword evidence="3" id="KW-0256">Endoplasmic reticulum</keyword>
<reference evidence="8 9" key="1">
    <citation type="journal article" date="2013" name="BMC Genomics">
        <title>Genome sequence and analysis of methylotrophic yeast Hansenula polymorpha DL1.</title>
        <authorList>
            <person name="Ravin N.V."/>
            <person name="Eldarov M.A."/>
            <person name="Kadnikov V.V."/>
            <person name="Beletsky A.V."/>
            <person name="Schneider J."/>
            <person name="Mardanova E.S."/>
            <person name="Smekalova E.M."/>
            <person name="Zvereva M.I."/>
            <person name="Dontsova O.A."/>
            <person name="Mardanov A.V."/>
            <person name="Skryabin K.G."/>
        </authorList>
    </citation>
    <scope>NUCLEOTIDE SEQUENCE [LARGE SCALE GENOMIC DNA]</scope>
    <source>
        <strain evidence="9">ATCC 26012 / BCRC 20466 / JCM 22074 / NRRL Y-7560 / DL-1</strain>
    </source>
</reference>
<feature type="active site" description="Proton donor" evidence="5">
    <location>
        <position position="386"/>
    </location>
</feature>
<dbReference type="GO" id="GO:0044322">
    <property type="term" value="C:endoplasmic reticulum quality control compartment"/>
    <property type="evidence" value="ECO:0007669"/>
    <property type="project" value="GOC"/>
</dbReference>
<dbReference type="GO" id="GO:0004571">
    <property type="term" value="F:mannosyl-oligosaccharide 1,2-alpha-mannosidase activity"/>
    <property type="evidence" value="ECO:0007669"/>
    <property type="project" value="EnsemblFungi"/>
</dbReference>
<comment type="subcellular location">
    <subcellularLocation>
        <location evidence="1">Endoplasmic reticulum</location>
    </subcellularLocation>
</comment>
<evidence type="ECO:0000313" key="9">
    <source>
        <dbReference type="Proteomes" id="UP000008673"/>
    </source>
</evidence>
<dbReference type="InterPro" id="IPR001382">
    <property type="entry name" value="Glyco_hydro_47"/>
</dbReference>
<keyword evidence="7" id="KW-0326">Glycosidase</keyword>
<dbReference type="GO" id="GO:0106055">
    <property type="term" value="C:mannosyl-oligosaccharide 1,2-alpha-mannosidase complex"/>
    <property type="evidence" value="ECO:0007669"/>
    <property type="project" value="EnsemblFungi"/>
</dbReference>
<dbReference type="GO" id="GO:0030246">
    <property type="term" value="F:carbohydrate binding"/>
    <property type="evidence" value="ECO:0007669"/>
    <property type="project" value="EnsemblFungi"/>
</dbReference>
<keyword evidence="4" id="KW-0325">Glycoprotein</keyword>
<feature type="active site" evidence="5">
    <location>
        <position position="292"/>
    </location>
</feature>
<organism evidence="8 9">
    <name type="scientific">Ogataea parapolymorpha (strain ATCC 26012 / BCRC 20466 / JCM 22074 / NRRL Y-7560 / DL-1)</name>
    <name type="common">Yeast</name>
    <name type="synonym">Hansenula polymorpha</name>
    <dbReference type="NCBI Taxonomy" id="871575"/>
    <lineage>
        <taxon>Eukaryota</taxon>
        <taxon>Fungi</taxon>
        <taxon>Dikarya</taxon>
        <taxon>Ascomycota</taxon>
        <taxon>Saccharomycotina</taxon>
        <taxon>Pichiomycetes</taxon>
        <taxon>Pichiales</taxon>
        <taxon>Pichiaceae</taxon>
        <taxon>Ogataea</taxon>
    </lineage>
</organism>
<feature type="active site" evidence="5">
    <location>
        <position position="438"/>
    </location>
</feature>
<evidence type="ECO:0000256" key="3">
    <source>
        <dbReference type="ARBA" id="ARBA00022824"/>
    </source>
</evidence>
<keyword evidence="9" id="KW-1185">Reference proteome</keyword>
<gene>
    <name evidence="8" type="ORF">HPODL_03333</name>
</gene>
<dbReference type="PANTHER" id="PTHR45679">
    <property type="entry name" value="ER DEGRADATION-ENHANCING ALPHA-MANNOSIDASE-LIKE PROTEIN 2"/>
    <property type="match status" value="1"/>
</dbReference>
<dbReference type="PRINTS" id="PR00747">
    <property type="entry name" value="GLYHDRLASE47"/>
</dbReference>
<dbReference type="GO" id="GO:0005975">
    <property type="term" value="P:carbohydrate metabolic process"/>
    <property type="evidence" value="ECO:0007669"/>
    <property type="project" value="InterPro"/>
</dbReference>
<dbReference type="SUPFAM" id="SSF48225">
    <property type="entry name" value="Seven-hairpin glycosidases"/>
    <property type="match status" value="1"/>
</dbReference>
<proteinExistence type="inferred from homology"/>
<dbReference type="GO" id="GO:0097466">
    <property type="term" value="P:ubiquitin-dependent glycoprotein ERAD pathway"/>
    <property type="evidence" value="ECO:0007669"/>
    <property type="project" value="EnsemblFungi"/>
</dbReference>
<dbReference type="OMA" id="PRKGHCI"/>
<feature type="active site" description="Proton donor" evidence="5">
    <location>
        <position position="149"/>
    </location>
</feature>
<dbReference type="KEGG" id="opa:HPODL_03333"/>
<dbReference type="GO" id="GO:1904380">
    <property type="term" value="P:endoplasmic reticulum mannose trimming"/>
    <property type="evidence" value="ECO:0007669"/>
    <property type="project" value="EnsemblFungi"/>
</dbReference>
<comment type="similarity">
    <text evidence="2 7">Belongs to the glycosyl hydrolase 47 family.</text>
</comment>
<dbReference type="PANTHER" id="PTHR45679:SF5">
    <property type="entry name" value="ER DEGRADATION-ENHANCING ALPHA-MANNOSIDASE-LIKE PROTEIN 1"/>
    <property type="match status" value="1"/>
</dbReference>
<evidence type="ECO:0000313" key="8">
    <source>
        <dbReference type="EMBL" id="ESW99443.1"/>
    </source>
</evidence>
<evidence type="ECO:0000256" key="4">
    <source>
        <dbReference type="ARBA" id="ARBA00023180"/>
    </source>
</evidence>
<keyword evidence="7" id="KW-0378">Hydrolase</keyword>
<accession>W1QD96</accession>
<name>W1QD96_OGAPD</name>
<dbReference type="InterPro" id="IPR044674">
    <property type="entry name" value="EDEM1/2/3"/>
</dbReference>
<dbReference type="InterPro" id="IPR036026">
    <property type="entry name" value="Seven-hairpin_glycosidases"/>
</dbReference>
<dbReference type="Pfam" id="PF01532">
    <property type="entry name" value="Glyco_hydro_47"/>
    <property type="match status" value="1"/>
</dbReference>
<protein>
    <recommendedName>
        <fullName evidence="7">alpha-1,2-Mannosidase</fullName>
        <ecNumber evidence="7">3.2.1.-</ecNumber>
    </recommendedName>
</protein>
<dbReference type="EC" id="3.2.1.-" evidence="7"/>
<comment type="caution">
    <text evidence="8">The sequence shown here is derived from an EMBL/GenBank/DDBJ whole genome shotgun (WGS) entry which is preliminary data.</text>
</comment>
<evidence type="ECO:0000256" key="2">
    <source>
        <dbReference type="ARBA" id="ARBA00007658"/>
    </source>
</evidence>
<dbReference type="STRING" id="871575.W1QD96"/>
<evidence type="ECO:0000256" key="1">
    <source>
        <dbReference type="ARBA" id="ARBA00004240"/>
    </source>
</evidence>
<comment type="cofactor">
    <cofactor evidence="6">
        <name>Ca(2+)</name>
        <dbReference type="ChEBI" id="CHEBI:29108"/>
    </cofactor>
</comment>
<dbReference type="GO" id="GO:0016020">
    <property type="term" value="C:membrane"/>
    <property type="evidence" value="ECO:0007669"/>
    <property type="project" value="InterPro"/>
</dbReference>
<dbReference type="OrthoDB" id="8118055at2759"/>
<dbReference type="GeneID" id="25772773"/>
<evidence type="ECO:0000256" key="7">
    <source>
        <dbReference type="RuleBase" id="RU361193"/>
    </source>
</evidence>
<dbReference type="EMBL" id="AEOI02000007">
    <property type="protein sequence ID" value="ESW99443.1"/>
    <property type="molecule type" value="Genomic_DNA"/>
</dbReference>
<dbReference type="RefSeq" id="XP_013935115.1">
    <property type="nucleotide sequence ID" value="XM_014079640.1"/>
</dbReference>
<dbReference type="eggNOG" id="KOG2429">
    <property type="taxonomic scope" value="Eukaryota"/>
</dbReference>
<evidence type="ECO:0000256" key="5">
    <source>
        <dbReference type="PIRSR" id="PIRSR601382-1"/>
    </source>
</evidence>
<dbReference type="HOGENOM" id="CLU_003818_5_3_1"/>
<sequence length="857" mass="98538">MYATQPGIFFQIANVDMTVVLVYLLQLLVTCFPVTYASSGKYGGFSELHLKDLRNRTKSLFYHGFNSYMAHGFPYDEVDPLTCEPASRDYEDIHNTWKNDAMGNYSLTLFDTLDAFVVLGDKQGFERNIQLIRDTYQNFDIDANIQVFETTIRVLGGLLSAHLYASDERRGYSIENYDGFLLRLAYDLGKRLVLAFENKSGVPYPRTNLRYGPLKVPKSLQREQCTAGITSLILEFGLLSRLTNDPIFELISRKTFLNMWSSKTVLGLLPMTVDARSNIFTDQITGVGASIDSFYEYALKYSILFDDEIFNDIWQESYKALLMHSQNSIGIFTNIHASNAAAAREWIDALGAFFPGLLVLAGDLKNAFDFYTVYFKLWNTYGAIPERWDFSGFRWSYANRNSKPYHLLDSLPGMSLEETKVALMNDAVLLEWYPLRPEFVESTYFLYRATKDPFFLRVGEAILQRFETEFHAPCGFAGIDNIRIGTRQARMESFVLSETLKYLYLLFDPENDLHTKNGAAIFSTEAHPFWFDDKLKVYNMHQDIAIPEITEKGVMEAVWDKLFAQAPPQEVDIQFAKLRLEKNALPDYTPITLTERMKEALDRYHVKYPSNLEPGKRIFVNPKVYQLLKPYMTEKDSNRIIQEMNLTLDPDYLGLSKCQVFSRDHTFVHSKILQYPMFYRVNDRYQVALHSPPYYRNTTNIEIDGPFYDLFGTNGMVSFPTQSTEDFDALIGSLEGVLDTRIYRVVAGPNYQPDENATVPILPQDLYLPALDNLRMTFERLTPGRIDRYGQIVEVGQYNCSLRLLKINGCNLEMDDIVWVDYGWLRTSNPYGNIGYTQNGFLTINGELVANIRIVPD</sequence>
<dbReference type="GO" id="GO:0005509">
    <property type="term" value="F:calcium ion binding"/>
    <property type="evidence" value="ECO:0007669"/>
    <property type="project" value="InterPro"/>
</dbReference>
<dbReference type="Proteomes" id="UP000008673">
    <property type="component" value="Unassembled WGS sequence"/>
</dbReference>
<feature type="binding site" evidence="6">
    <location>
        <position position="524"/>
    </location>
    <ligand>
        <name>Ca(2+)</name>
        <dbReference type="ChEBI" id="CHEBI:29108"/>
    </ligand>
</feature>
<dbReference type="InterPro" id="IPR012341">
    <property type="entry name" value="6hp_glycosidase-like_sf"/>
</dbReference>
<dbReference type="Gene3D" id="1.50.10.10">
    <property type="match status" value="1"/>
</dbReference>